<dbReference type="InterPro" id="IPR002401">
    <property type="entry name" value="Cyt_P450_E_grp-I"/>
</dbReference>
<evidence type="ECO:0000256" key="4">
    <source>
        <dbReference type="ARBA" id="ARBA00022692"/>
    </source>
</evidence>
<dbReference type="PANTHER" id="PTHR47955">
    <property type="entry name" value="CYTOCHROME P450 FAMILY 71 PROTEIN"/>
    <property type="match status" value="1"/>
</dbReference>
<comment type="subcellular location">
    <subcellularLocation>
        <location evidence="1">Membrane</location>
        <topology evidence="1">Single-pass membrane protein</topology>
    </subcellularLocation>
</comment>
<keyword evidence="10 11" id="KW-0472">Membrane</keyword>
<reference evidence="13" key="1">
    <citation type="submission" date="2024-07" db="EMBL/GenBank/DDBJ databases">
        <title>Two chromosome-level genome assemblies of Korean endemic species Abeliophyllum distichum and Forsythia ovata (Oleaceae).</title>
        <authorList>
            <person name="Jang H."/>
        </authorList>
    </citation>
    <scope>NUCLEOTIDE SEQUENCE [LARGE SCALE GENOMIC DNA]</scope>
</reference>
<dbReference type="GO" id="GO:0046872">
    <property type="term" value="F:metal ion binding"/>
    <property type="evidence" value="ECO:0007669"/>
    <property type="project" value="UniProtKB-KW"/>
</dbReference>
<feature type="transmembrane region" description="Helical" evidence="11">
    <location>
        <begin position="6"/>
        <end position="23"/>
    </location>
</feature>
<name>A0ABD1Q9X8_9LAMI</name>
<dbReference type="AlphaFoldDB" id="A0ABD1Q9X8"/>
<evidence type="ECO:0000256" key="9">
    <source>
        <dbReference type="ARBA" id="ARBA00023033"/>
    </source>
</evidence>
<evidence type="ECO:0000256" key="3">
    <source>
        <dbReference type="ARBA" id="ARBA00022617"/>
    </source>
</evidence>
<keyword evidence="7" id="KW-0560">Oxidoreductase</keyword>
<protein>
    <submittedName>
        <fullName evidence="12">Cytochrome</fullName>
    </submittedName>
</protein>
<dbReference type="PRINTS" id="PR00463">
    <property type="entry name" value="EP450I"/>
</dbReference>
<evidence type="ECO:0000256" key="7">
    <source>
        <dbReference type="ARBA" id="ARBA00023002"/>
    </source>
</evidence>
<dbReference type="SUPFAM" id="SSF48264">
    <property type="entry name" value="Cytochrome P450"/>
    <property type="match status" value="1"/>
</dbReference>
<evidence type="ECO:0000313" key="12">
    <source>
        <dbReference type="EMBL" id="KAL2472388.1"/>
    </source>
</evidence>
<dbReference type="GO" id="GO:0004497">
    <property type="term" value="F:monooxygenase activity"/>
    <property type="evidence" value="ECO:0007669"/>
    <property type="project" value="UniProtKB-KW"/>
</dbReference>
<comment type="caution">
    <text evidence="12">The sequence shown here is derived from an EMBL/GenBank/DDBJ whole genome shotgun (WGS) entry which is preliminary data.</text>
</comment>
<dbReference type="InterPro" id="IPR036396">
    <property type="entry name" value="Cyt_P450_sf"/>
</dbReference>
<keyword evidence="6 11" id="KW-1133">Transmembrane helix</keyword>
<dbReference type="GO" id="GO:0016020">
    <property type="term" value="C:membrane"/>
    <property type="evidence" value="ECO:0007669"/>
    <property type="project" value="UniProtKB-SubCell"/>
</dbReference>
<evidence type="ECO:0000256" key="5">
    <source>
        <dbReference type="ARBA" id="ARBA00022723"/>
    </source>
</evidence>
<keyword evidence="5" id="KW-0479">Metal-binding</keyword>
<keyword evidence="9" id="KW-0503">Monooxygenase</keyword>
<dbReference type="InterPro" id="IPR001128">
    <property type="entry name" value="Cyt_P450"/>
</dbReference>
<sequence length="350" mass="39712">MEISFPFSLTAFSLLISFLFMLIKNCKRFKTPSKLPPGPWKIPLIGNLHQLIGSLPHHSLKNLAQKCGPIMHLQIGELSTLVISSPQIAKEILQTNGLSFSDRPALMLNKIIFYNFSAVGGSNYGEHWRQMRKLSILELLSPKKVVSYYSVMEEEISRLVSSIQSCLGQPINLTEKVLLAQSSIVCRAAVGRRCKDQEKVILLIRESASYAGVFNFADIFPSMKLIHFLFGLEKKLIKMHKKIDYILEGIIQEHEADRIRTRVEEDLLDVFLWLKDSNDFQISINRDNIKENIFVSVEAILTFIQMFAEHVHKPNQEKSKIAEITKQSEHKGLFAPFGTGSSVTSTYVCL</sequence>
<evidence type="ECO:0000256" key="11">
    <source>
        <dbReference type="SAM" id="Phobius"/>
    </source>
</evidence>
<dbReference type="EMBL" id="JBFOLK010000012">
    <property type="protein sequence ID" value="KAL2472388.1"/>
    <property type="molecule type" value="Genomic_DNA"/>
</dbReference>
<evidence type="ECO:0000256" key="2">
    <source>
        <dbReference type="ARBA" id="ARBA00010617"/>
    </source>
</evidence>
<evidence type="ECO:0000256" key="10">
    <source>
        <dbReference type="ARBA" id="ARBA00023136"/>
    </source>
</evidence>
<evidence type="ECO:0000256" key="6">
    <source>
        <dbReference type="ARBA" id="ARBA00022989"/>
    </source>
</evidence>
<dbReference type="Proteomes" id="UP001604336">
    <property type="component" value="Unassembled WGS sequence"/>
</dbReference>
<keyword evidence="8" id="KW-0408">Iron</keyword>
<comment type="similarity">
    <text evidence="2">Belongs to the cytochrome P450 family.</text>
</comment>
<dbReference type="Pfam" id="PF00067">
    <property type="entry name" value="p450"/>
    <property type="match status" value="1"/>
</dbReference>
<dbReference type="PANTHER" id="PTHR47955:SF9">
    <property type="entry name" value="PREMNASPIRODIENE OXYGENASE-LIKE"/>
    <property type="match status" value="1"/>
</dbReference>
<proteinExistence type="inferred from homology"/>
<evidence type="ECO:0000313" key="13">
    <source>
        <dbReference type="Proteomes" id="UP001604336"/>
    </source>
</evidence>
<gene>
    <name evidence="12" type="ORF">Adt_40524</name>
</gene>
<keyword evidence="4 11" id="KW-0812">Transmembrane</keyword>
<dbReference type="Gene3D" id="1.10.630.10">
    <property type="entry name" value="Cytochrome P450"/>
    <property type="match status" value="1"/>
</dbReference>
<evidence type="ECO:0000256" key="8">
    <source>
        <dbReference type="ARBA" id="ARBA00023004"/>
    </source>
</evidence>
<organism evidence="12 13">
    <name type="scientific">Abeliophyllum distichum</name>
    <dbReference type="NCBI Taxonomy" id="126358"/>
    <lineage>
        <taxon>Eukaryota</taxon>
        <taxon>Viridiplantae</taxon>
        <taxon>Streptophyta</taxon>
        <taxon>Embryophyta</taxon>
        <taxon>Tracheophyta</taxon>
        <taxon>Spermatophyta</taxon>
        <taxon>Magnoliopsida</taxon>
        <taxon>eudicotyledons</taxon>
        <taxon>Gunneridae</taxon>
        <taxon>Pentapetalae</taxon>
        <taxon>asterids</taxon>
        <taxon>lamiids</taxon>
        <taxon>Lamiales</taxon>
        <taxon>Oleaceae</taxon>
        <taxon>Forsythieae</taxon>
        <taxon>Abeliophyllum</taxon>
    </lineage>
</organism>
<keyword evidence="3" id="KW-0349">Heme</keyword>
<accession>A0ABD1Q9X8</accession>
<keyword evidence="13" id="KW-1185">Reference proteome</keyword>
<evidence type="ECO:0000256" key="1">
    <source>
        <dbReference type="ARBA" id="ARBA00004167"/>
    </source>
</evidence>